<dbReference type="PANTHER" id="PTHR43784">
    <property type="entry name" value="GDSL-LIKE LIPASE/ACYLHYDROLASE, PUTATIVE (AFU_ORTHOLOGUE AFUA_2G00820)-RELATED"/>
    <property type="match status" value="1"/>
</dbReference>
<dbReference type="GO" id="GO:0016787">
    <property type="term" value="F:hydrolase activity"/>
    <property type="evidence" value="ECO:0007669"/>
    <property type="project" value="UniProtKB-KW"/>
</dbReference>
<evidence type="ECO:0000259" key="2">
    <source>
        <dbReference type="Pfam" id="PF13472"/>
    </source>
</evidence>
<protein>
    <submittedName>
        <fullName evidence="3">SGNH/GDSL hydrolase family protein</fullName>
    </submittedName>
</protein>
<dbReference type="EMBL" id="VNFK01000012">
    <property type="protein sequence ID" value="TVU60995.1"/>
    <property type="molecule type" value="Genomic_DNA"/>
</dbReference>
<dbReference type="SUPFAM" id="SSF52266">
    <property type="entry name" value="SGNH hydrolase"/>
    <property type="match status" value="1"/>
</dbReference>
<dbReference type="RefSeq" id="WP_144652013.1">
    <property type="nucleotide sequence ID" value="NZ_VNFK01000012.1"/>
</dbReference>
<evidence type="ECO:0000256" key="1">
    <source>
        <dbReference type="SAM" id="MobiDB-lite"/>
    </source>
</evidence>
<evidence type="ECO:0000313" key="4">
    <source>
        <dbReference type="Proteomes" id="UP000316500"/>
    </source>
</evidence>
<evidence type="ECO:0000313" key="3">
    <source>
        <dbReference type="EMBL" id="TVU60995.1"/>
    </source>
</evidence>
<accession>A0A558GVU8</accession>
<feature type="compositionally biased region" description="Basic and acidic residues" evidence="1">
    <location>
        <begin position="258"/>
        <end position="268"/>
    </location>
</feature>
<dbReference type="AlphaFoldDB" id="A0A558GVU8"/>
<dbReference type="Proteomes" id="UP000316500">
    <property type="component" value="Unassembled WGS sequence"/>
</dbReference>
<dbReference type="InterPro" id="IPR053140">
    <property type="entry name" value="GDSL_Rv0518-like"/>
</dbReference>
<proteinExistence type="predicted"/>
<dbReference type="InterPro" id="IPR013830">
    <property type="entry name" value="SGNH_hydro"/>
</dbReference>
<feature type="region of interest" description="Disordered" evidence="1">
    <location>
        <begin position="258"/>
        <end position="297"/>
    </location>
</feature>
<dbReference type="InterPro" id="IPR036514">
    <property type="entry name" value="SGNH_hydro_sf"/>
</dbReference>
<sequence>MNASSADGWAQGGSGSFGPGLHPWSRYVAMGDSFTEGVGDPEPRSPGGLRGWADRVAEELSVGHPDFAYANLAISGRLLRQILDEQVAPALALQPDLITLNAGGNDLLFHRTDPDKLALELDAGVGTLATTGATILLFTGPDWGATPVLGRTRGKVAIYNENIRVVAARHDAIVADLWALRELTHPQMWDADRLHFSPLGQHAIAIMVLNALNVPHSLEPKTPKMWPARSWRGARTDDIIWAREHLVPWVLRRLTQRADGDRQPKRPEPGPVFGAGMPPGTYVGHDPRTIVEPDGSP</sequence>
<gene>
    <name evidence="3" type="ORF">FQP90_15740</name>
</gene>
<organism evidence="3 4">
    <name type="scientific">Paenarthrobacter nitroguajacolicus</name>
    <name type="common">Arthrobacter nitroguajacolicus</name>
    <dbReference type="NCBI Taxonomy" id="211146"/>
    <lineage>
        <taxon>Bacteria</taxon>
        <taxon>Bacillati</taxon>
        <taxon>Actinomycetota</taxon>
        <taxon>Actinomycetes</taxon>
        <taxon>Micrococcales</taxon>
        <taxon>Micrococcaceae</taxon>
        <taxon>Paenarthrobacter</taxon>
    </lineage>
</organism>
<dbReference type="CDD" id="cd01832">
    <property type="entry name" value="SGNH_hydrolase_like_1"/>
    <property type="match status" value="1"/>
</dbReference>
<dbReference type="Pfam" id="PF13472">
    <property type="entry name" value="Lipase_GDSL_2"/>
    <property type="match status" value="1"/>
</dbReference>
<dbReference type="Gene3D" id="3.40.50.1110">
    <property type="entry name" value="SGNH hydrolase"/>
    <property type="match status" value="1"/>
</dbReference>
<comment type="caution">
    <text evidence="3">The sequence shown here is derived from an EMBL/GenBank/DDBJ whole genome shotgun (WGS) entry which is preliminary data.</text>
</comment>
<reference evidence="3 4" key="1">
    <citation type="submission" date="2019-07" db="EMBL/GenBank/DDBJ databases">
        <title>Diversity of Bacteria from Kongsfjorden, Arctic.</title>
        <authorList>
            <person name="Yu Y."/>
        </authorList>
    </citation>
    <scope>NUCLEOTIDE SEQUENCE [LARGE SCALE GENOMIC DNA]</scope>
    <source>
        <strain evidence="3 4">SM1928</strain>
    </source>
</reference>
<feature type="domain" description="SGNH hydrolase-type esterase" evidence="2">
    <location>
        <begin position="29"/>
        <end position="202"/>
    </location>
</feature>
<keyword evidence="3" id="KW-0378">Hydrolase</keyword>
<dbReference type="OrthoDB" id="3465773at2"/>
<name>A0A558GVU8_PAENT</name>
<dbReference type="PANTHER" id="PTHR43784:SF2">
    <property type="entry name" value="GDSL-LIKE LIPASE_ACYLHYDROLASE, PUTATIVE (AFU_ORTHOLOGUE AFUA_2G00820)-RELATED"/>
    <property type="match status" value="1"/>
</dbReference>